<feature type="transmembrane region" description="Helical" evidence="13">
    <location>
        <begin position="94"/>
        <end position="115"/>
    </location>
</feature>
<keyword evidence="3" id="KW-1003">Cell membrane</keyword>
<dbReference type="PROSITE" id="PS51098">
    <property type="entry name" value="PTS_EIIB_TYPE_1"/>
    <property type="match status" value="1"/>
</dbReference>
<dbReference type="Gene3D" id="2.70.70.10">
    <property type="entry name" value="Glucose Permease (Domain IIA)"/>
    <property type="match status" value="1"/>
</dbReference>
<evidence type="ECO:0000259" key="15">
    <source>
        <dbReference type="PROSITE" id="PS51098"/>
    </source>
</evidence>
<organism evidence="17 18">
    <name type="scientific">[Ruminococcus] torques</name>
    <dbReference type="NCBI Taxonomy" id="33039"/>
    <lineage>
        <taxon>Bacteria</taxon>
        <taxon>Bacillati</taxon>
        <taxon>Bacillota</taxon>
        <taxon>Clostridia</taxon>
        <taxon>Lachnospirales</taxon>
        <taxon>Lachnospiraceae</taxon>
        <taxon>Mediterraneibacter</taxon>
    </lineage>
</organism>
<feature type="transmembrane region" description="Helical" evidence="13">
    <location>
        <begin position="12"/>
        <end position="32"/>
    </location>
</feature>
<dbReference type="OrthoDB" id="9764327at2"/>
<keyword evidence="4" id="KW-0762">Sugar transport</keyword>
<dbReference type="NCBIfam" id="TIGR00830">
    <property type="entry name" value="PTBA"/>
    <property type="match status" value="1"/>
</dbReference>
<evidence type="ECO:0000256" key="5">
    <source>
        <dbReference type="ARBA" id="ARBA00022679"/>
    </source>
</evidence>
<sequence>MKDKIFGVLQRIGRSFMLPIAILPVAGLLLGVGSSFTNATMIETYHLQAILGEGTILNSLLTIMSKAGSIIFDNLPIIFAVGVAIGMAKKEKEVAALAAMISFFVMNATMNAMLLIRGDLLADGTLGAGVLEGTVTSVCGIQTLQMGVFGGIIVGLGVAALHNKFYKIQLPNALSFFSGSRFVPIISTLTYVAVGIVLYFVWPTVQNGIYALGGLVTGTGYIGTLIFGIIKRALIPFGLHHVFYLPFWQTAVGGTMEVAGQLVQGGQNIFFAQLADPSTVHFSADATRYFSGEFIFMIFGLPGAALAMYQCAKPEKKKQAGGLLLSAALACMMTGITEPLEFSFLFVAPILFAVQVILAGSAYMIAHMLNIAVGLTFSGGFIDLFLFGILQGNAKTSWIRIIPVGIIYFFLYYIIFRTLILKLNLKTPGREDDDAETKLYTKADYKAKVDGNDADSENEMTPEDQKSALITRGLGGKKNISDVDCCATRLRCTVVKPELVNEDVLRMTSPSGIVRKGQGIQVIYGPAVSVIKSNLEDYLEKAPDVEYLPKENENSAEETNKYAETKDEAKKDENKTVAAGTVKKELCSPFTGVAAPIEEACDEAFAGKMMGDGYLVRPEEGMAYAPEDATVSFIFPSKHAVGLTSDDGTEYLLHIGVDTVNLDGKGFETFVNDGDRVKKGDKLIGFDIKYIQEHAKSDECMVVFTSLQEGEEIRMSKSGKVEKLEKTAEIVSLN</sequence>
<dbReference type="EMBL" id="CZBX01000015">
    <property type="protein sequence ID" value="CUQ92481.1"/>
    <property type="molecule type" value="Genomic_DNA"/>
</dbReference>
<evidence type="ECO:0000256" key="13">
    <source>
        <dbReference type="SAM" id="Phobius"/>
    </source>
</evidence>
<keyword evidence="2" id="KW-0813">Transport</keyword>
<dbReference type="InterPro" id="IPR001996">
    <property type="entry name" value="PTS_IIB_1"/>
</dbReference>
<protein>
    <submittedName>
        <fullName evidence="17">EIICBA-Glc</fullName>
    </submittedName>
</protein>
<evidence type="ECO:0000256" key="2">
    <source>
        <dbReference type="ARBA" id="ARBA00022448"/>
    </source>
</evidence>
<feature type="transmembrane region" description="Helical" evidence="13">
    <location>
        <begin position="135"/>
        <end position="161"/>
    </location>
</feature>
<feature type="domain" description="PTS EIIA type-1" evidence="14">
    <location>
        <begin position="602"/>
        <end position="706"/>
    </location>
</feature>
<reference evidence="17 18" key="1">
    <citation type="submission" date="2015-09" db="EMBL/GenBank/DDBJ databases">
        <authorList>
            <consortium name="Pathogen Informatics"/>
        </authorList>
    </citation>
    <scope>NUCLEOTIDE SEQUENCE [LARGE SCALE GENOMIC DNA]</scope>
    <source>
        <strain evidence="17 18">2789STDY5834889</strain>
    </source>
</reference>
<dbReference type="Pfam" id="PF00358">
    <property type="entry name" value="PTS_EIIA_1"/>
    <property type="match status" value="1"/>
</dbReference>
<evidence type="ECO:0000256" key="10">
    <source>
        <dbReference type="ARBA" id="ARBA00023136"/>
    </source>
</evidence>
<keyword evidence="9 13" id="KW-1133">Transmembrane helix</keyword>
<dbReference type="GO" id="GO:0005886">
    <property type="term" value="C:plasma membrane"/>
    <property type="evidence" value="ECO:0007669"/>
    <property type="project" value="UniProtKB-SubCell"/>
</dbReference>
<dbReference type="SUPFAM" id="SSF51261">
    <property type="entry name" value="Duplicated hybrid motif"/>
    <property type="match status" value="1"/>
</dbReference>
<dbReference type="SUPFAM" id="SSF55604">
    <property type="entry name" value="Glucose permease domain IIB"/>
    <property type="match status" value="1"/>
</dbReference>
<feature type="transmembrane region" description="Helical" evidence="13">
    <location>
        <begin position="182"/>
        <end position="202"/>
    </location>
</feature>
<keyword evidence="10 13" id="KW-0472">Membrane</keyword>
<dbReference type="InterPro" id="IPR011055">
    <property type="entry name" value="Dup_hybrid_motif"/>
</dbReference>
<dbReference type="Pfam" id="PF02378">
    <property type="entry name" value="PTS_EIIC"/>
    <property type="match status" value="1"/>
</dbReference>
<dbReference type="GO" id="GO:0016301">
    <property type="term" value="F:kinase activity"/>
    <property type="evidence" value="ECO:0007669"/>
    <property type="project" value="UniProtKB-KW"/>
</dbReference>
<gene>
    <name evidence="17" type="primary">ptsG_2</name>
    <name evidence="17" type="ORF">ERS852502_02640</name>
</gene>
<evidence type="ECO:0000259" key="16">
    <source>
        <dbReference type="PROSITE" id="PS51103"/>
    </source>
</evidence>
<dbReference type="InterPro" id="IPR003352">
    <property type="entry name" value="PTS_EIIC"/>
</dbReference>
<feature type="transmembrane region" description="Helical" evidence="13">
    <location>
        <begin position="397"/>
        <end position="416"/>
    </location>
</feature>
<dbReference type="GO" id="GO:0009401">
    <property type="term" value="P:phosphoenolpyruvate-dependent sugar phosphotransferase system"/>
    <property type="evidence" value="ECO:0007669"/>
    <property type="project" value="UniProtKB-KW"/>
</dbReference>
<evidence type="ECO:0000256" key="9">
    <source>
        <dbReference type="ARBA" id="ARBA00022989"/>
    </source>
</evidence>
<dbReference type="PROSITE" id="PS51103">
    <property type="entry name" value="PTS_EIIC_TYPE_1"/>
    <property type="match status" value="1"/>
</dbReference>
<dbReference type="GO" id="GO:0090563">
    <property type="term" value="F:protein-phosphocysteine-sugar phosphotransferase activity"/>
    <property type="evidence" value="ECO:0007669"/>
    <property type="project" value="TreeGrafter"/>
</dbReference>
<dbReference type="PROSITE" id="PS51093">
    <property type="entry name" value="PTS_EIIA_TYPE_1"/>
    <property type="match status" value="1"/>
</dbReference>
<dbReference type="InterPro" id="IPR001127">
    <property type="entry name" value="PTS_EIIA_1_perm"/>
</dbReference>
<dbReference type="InterPro" id="IPR018113">
    <property type="entry name" value="PTrfase_EIIB_Cys"/>
</dbReference>
<dbReference type="InterPro" id="IPR013013">
    <property type="entry name" value="PTS_EIIC_1"/>
</dbReference>
<keyword evidence="6" id="KW-0598">Phosphotransferase system</keyword>
<evidence type="ECO:0000313" key="18">
    <source>
        <dbReference type="Proteomes" id="UP000078383"/>
    </source>
</evidence>
<dbReference type="GO" id="GO:0008982">
    <property type="term" value="F:protein-N(PI)-phosphohistidine-sugar phosphotransferase activity"/>
    <property type="evidence" value="ECO:0007669"/>
    <property type="project" value="InterPro"/>
</dbReference>
<keyword evidence="8" id="KW-0418">Kinase</keyword>
<feature type="transmembrane region" description="Helical" evidence="13">
    <location>
        <begin position="242"/>
        <end position="263"/>
    </location>
</feature>
<dbReference type="InterPro" id="IPR036878">
    <property type="entry name" value="Glu_permease_IIB"/>
</dbReference>
<evidence type="ECO:0000256" key="8">
    <source>
        <dbReference type="ARBA" id="ARBA00022777"/>
    </source>
</evidence>
<evidence type="ECO:0000256" key="3">
    <source>
        <dbReference type="ARBA" id="ARBA00022475"/>
    </source>
</evidence>
<feature type="transmembrane region" description="Helical" evidence="13">
    <location>
        <begin position="67"/>
        <end position="87"/>
    </location>
</feature>
<dbReference type="Gene3D" id="3.30.1360.60">
    <property type="entry name" value="Glucose permease domain IIB"/>
    <property type="match status" value="1"/>
</dbReference>
<dbReference type="InterPro" id="IPR050429">
    <property type="entry name" value="PTS_Glucose_EIICBA"/>
</dbReference>
<proteinExistence type="predicted"/>
<evidence type="ECO:0000256" key="6">
    <source>
        <dbReference type="ARBA" id="ARBA00022683"/>
    </source>
</evidence>
<dbReference type="CDD" id="cd00212">
    <property type="entry name" value="PTS_IIB_glc"/>
    <property type="match status" value="1"/>
</dbReference>
<feature type="domain" description="PTS EIIB type-1" evidence="15">
    <location>
        <begin position="464"/>
        <end position="545"/>
    </location>
</feature>
<feature type="region of interest" description="Disordered" evidence="12">
    <location>
        <begin position="546"/>
        <end position="573"/>
    </location>
</feature>
<keyword evidence="7 13" id="KW-0812">Transmembrane</keyword>
<comment type="subcellular location">
    <subcellularLocation>
        <location evidence="1">Cell membrane</location>
        <topology evidence="1">Multi-pass membrane protein</topology>
    </subcellularLocation>
</comment>
<feature type="transmembrane region" description="Helical" evidence="13">
    <location>
        <begin position="371"/>
        <end position="391"/>
    </location>
</feature>
<feature type="domain" description="PTS EIIC type-1" evidence="16">
    <location>
        <begin position="3"/>
        <end position="432"/>
    </location>
</feature>
<dbReference type="Proteomes" id="UP000078383">
    <property type="component" value="Unassembled WGS sequence"/>
</dbReference>
<dbReference type="PANTHER" id="PTHR30009">
    <property type="entry name" value="CYTOCHROME C-TYPE SYNTHESIS PROTEIN AND PTS TRANSMEMBRANE COMPONENT"/>
    <property type="match status" value="1"/>
</dbReference>
<evidence type="ECO:0000313" key="17">
    <source>
        <dbReference type="EMBL" id="CUQ92481.1"/>
    </source>
</evidence>
<dbReference type="AlphaFoldDB" id="A0A175A990"/>
<evidence type="ECO:0000256" key="12">
    <source>
        <dbReference type="SAM" id="MobiDB-lite"/>
    </source>
</evidence>
<dbReference type="Pfam" id="PF00367">
    <property type="entry name" value="PTS_EIIB"/>
    <property type="match status" value="1"/>
</dbReference>
<evidence type="ECO:0000259" key="14">
    <source>
        <dbReference type="PROSITE" id="PS51093"/>
    </source>
</evidence>
<dbReference type="FunFam" id="2.70.70.10:FF:000001">
    <property type="entry name" value="PTS system glucose-specific IIA component"/>
    <property type="match status" value="1"/>
</dbReference>
<evidence type="ECO:0000256" key="1">
    <source>
        <dbReference type="ARBA" id="ARBA00004651"/>
    </source>
</evidence>
<evidence type="ECO:0000256" key="4">
    <source>
        <dbReference type="ARBA" id="ARBA00022597"/>
    </source>
</evidence>
<feature type="transmembrane region" description="Helical" evidence="13">
    <location>
        <begin position="342"/>
        <end position="364"/>
    </location>
</feature>
<feature type="transmembrane region" description="Helical" evidence="13">
    <location>
        <begin position="208"/>
        <end position="230"/>
    </location>
</feature>
<dbReference type="NCBIfam" id="TIGR00826">
    <property type="entry name" value="EIIB_glc"/>
    <property type="match status" value="1"/>
</dbReference>
<feature type="transmembrane region" description="Helical" evidence="13">
    <location>
        <begin position="289"/>
        <end position="308"/>
    </location>
</feature>
<accession>A0A175A990</accession>
<name>A0A175A990_9FIRM</name>
<keyword evidence="5" id="KW-0808">Transferase</keyword>
<feature type="active site" description="Phosphocysteine intermediate; for EIIB activity" evidence="11">
    <location>
        <position position="486"/>
    </location>
</feature>
<dbReference type="RefSeq" id="WP_055173395.1">
    <property type="nucleotide sequence ID" value="NZ_CZBX01000015.1"/>
</dbReference>
<evidence type="ECO:0000256" key="11">
    <source>
        <dbReference type="PROSITE-ProRule" id="PRU00421"/>
    </source>
</evidence>
<evidence type="ECO:0000256" key="7">
    <source>
        <dbReference type="ARBA" id="ARBA00022692"/>
    </source>
</evidence>
<dbReference type="PANTHER" id="PTHR30009:SF24">
    <property type="entry name" value="PTS SYSTEM, IIBC COMPONENT"/>
    <property type="match status" value="1"/>
</dbReference>